<evidence type="ECO:0000313" key="4">
    <source>
        <dbReference type="Proteomes" id="UP000031518"/>
    </source>
</evidence>
<name>A0A0B6WYG7_9BACT</name>
<dbReference type="PANTHER" id="PTHR32114">
    <property type="entry name" value="ABC TRANSPORTER ABCH.3"/>
    <property type="match status" value="1"/>
</dbReference>
<feature type="coiled-coil region" evidence="1">
    <location>
        <begin position="199"/>
        <end position="507"/>
    </location>
</feature>
<dbReference type="PANTHER" id="PTHR32114:SF2">
    <property type="entry name" value="ABC TRANSPORTER ABCH.3"/>
    <property type="match status" value="1"/>
</dbReference>
<dbReference type="RefSeq" id="WP_041977504.1">
    <property type="nucleotide sequence ID" value="NZ_CBXV010000008.1"/>
</dbReference>
<feature type="coiled-coil region" evidence="1">
    <location>
        <begin position="770"/>
        <end position="868"/>
    </location>
</feature>
<dbReference type="InterPro" id="IPR027417">
    <property type="entry name" value="P-loop_NTPase"/>
</dbReference>
<feature type="coiled-coil region" evidence="1">
    <location>
        <begin position="613"/>
        <end position="667"/>
    </location>
</feature>
<proteinExistence type="predicted"/>
<accession>A0A0B6WYG7</accession>
<keyword evidence="1" id="KW-0175">Coiled coil</keyword>
<dbReference type="Proteomes" id="UP000031518">
    <property type="component" value="Unassembled WGS sequence"/>
</dbReference>
<gene>
    <name evidence="3" type="ORF">PYK22_02340</name>
</gene>
<sequence length="1016" mass="117944">MQIRQVELENIKSYARASFTFERGTTAIVGRNGAGKTTILEAIAWALFDVLEYKREDFLRRGAKKGWVRVVFESDLDQRQYVVYRDTGQTYYVYDPLLNVRVVEKRADVLAFIRQHLGIEPGTDIKALFRSAIGVPQGAFTTEFLLAPAQRKAAFDRLLKVEEYRESSDRLLDTAKLVRDRLVEFDKRIEHARGRLAGYADLQREATETARRVEELEGALGEAEREAAAAEERVAYWERAERAKAETQMILQQRLAIHENAGARLAEARQRLVETERAVRRQRETEEDYKAHKRALETISALEAERRERDRIRDESEKLTRESLRVEGEMRLLEERVRSASRAREQLVEIQPEIERQEALERERDRLRDLQTQAEMARGKLPKLDQELQRLRAQHVETRERIRQAEAARRAQDRVREIESERIGVENELAALREALSARQLLEGRWREEQREIEQIESLLNELRAEVRRLEARAIAAAELPALEAKVASIKDEIMRLRASIERDERMEREVKGGLCPILSERCLNLKEGETLEGYFRKNLDLNRARLEALQNELVQLSARLHLAHEAQLAAAQLEKVRQQVAHEEMALSKKRTSLAQLNAEIGKFAHADAQRVKDLQAQLVGLDAELKLKQREAMRFAELDSWKARLREIEENGKRLSEERVEAEAIANSLPSVREDLTRTEKELADLNDPRGRAKALRAEAEQEEALKREFEEKRNRHLDLMRRSQELKARLRDFATLETRLSEAIAERDRTAESYREYLACSGIAERLPDRLKELERAESEAAEAQRALDEARRQHERAVAAYDAAAHERARSQLFASRERVAAIRAQLEWQRERASSLKRELDQLDDVRRQMERELQQRERLSRLDEAIEFIRDKLREAGPLVAESYLCNVSLEANHLFREMIGNPDQSLRWSRDYEIILEEDGHERSFQNLSGGEQMAAALAVRLALLKELSDIRLAFFDEPTVNMDAERRERLAQIIGQVRHFDQLFVISHDDTFEQTVDHVVMVEGQNGE</sequence>
<dbReference type="Gene3D" id="3.40.50.300">
    <property type="entry name" value="P-loop containing nucleotide triphosphate hydrolases"/>
    <property type="match status" value="2"/>
</dbReference>
<dbReference type="STRING" id="454194.PYK22_02340"/>
<dbReference type="EMBL" id="CBXV010000008">
    <property type="protein sequence ID" value="CDM66313.1"/>
    <property type="molecule type" value="Genomic_DNA"/>
</dbReference>
<dbReference type="Pfam" id="PF02463">
    <property type="entry name" value="SMC_N"/>
    <property type="match status" value="1"/>
</dbReference>
<protein>
    <submittedName>
        <fullName evidence="3">ATPase involved in DNA repair</fullName>
    </submittedName>
</protein>
<dbReference type="SUPFAM" id="SSF52540">
    <property type="entry name" value="P-loop containing nucleoside triphosphate hydrolases"/>
    <property type="match status" value="1"/>
</dbReference>
<feature type="coiled-coil region" evidence="1">
    <location>
        <begin position="695"/>
        <end position="725"/>
    </location>
</feature>
<feature type="coiled-coil region" evidence="1">
    <location>
        <begin position="540"/>
        <end position="567"/>
    </location>
</feature>
<reference evidence="3 4" key="1">
    <citation type="submission" date="2013-12" db="EMBL/GenBank/DDBJ databases">
        <authorList>
            <person name="Stott M."/>
        </authorList>
    </citation>
    <scope>NUCLEOTIDE SEQUENCE [LARGE SCALE GENOMIC DNA]</scope>
    <source>
        <strain evidence="3 4">K22</strain>
    </source>
</reference>
<keyword evidence="4" id="KW-1185">Reference proteome</keyword>
<feature type="domain" description="RecF/RecN/SMC N-terminal" evidence="2">
    <location>
        <begin position="3"/>
        <end position="1012"/>
    </location>
</feature>
<organism evidence="3 4">
    <name type="scientific">Pyrinomonas methylaliphatogenes</name>
    <dbReference type="NCBI Taxonomy" id="454194"/>
    <lineage>
        <taxon>Bacteria</taxon>
        <taxon>Pseudomonadati</taxon>
        <taxon>Acidobacteriota</taxon>
        <taxon>Blastocatellia</taxon>
        <taxon>Blastocatellales</taxon>
        <taxon>Pyrinomonadaceae</taxon>
        <taxon>Pyrinomonas</taxon>
    </lineage>
</organism>
<dbReference type="InterPro" id="IPR003395">
    <property type="entry name" value="RecF/RecN/SMC_N"/>
</dbReference>
<dbReference type="OrthoDB" id="9795626at2"/>
<reference evidence="3 4" key="2">
    <citation type="submission" date="2015-01" db="EMBL/GenBank/DDBJ databases">
        <title>Complete genome sequence of Pyrinomonas methylaliphatogenes type strain K22T.</title>
        <authorList>
            <person name="Lee K.C.Y."/>
            <person name="Power J.F."/>
            <person name="Dunfield P.F."/>
            <person name="Morgan X.C."/>
            <person name="Huttenhower C."/>
            <person name="Stott M.B."/>
        </authorList>
    </citation>
    <scope>NUCLEOTIDE SEQUENCE [LARGE SCALE GENOMIC DNA]</scope>
    <source>
        <strain evidence="3 4">K22</strain>
    </source>
</reference>
<dbReference type="AlphaFoldDB" id="A0A0B6WYG7"/>
<evidence type="ECO:0000313" key="3">
    <source>
        <dbReference type="EMBL" id="CDM66313.1"/>
    </source>
</evidence>
<evidence type="ECO:0000259" key="2">
    <source>
        <dbReference type="Pfam" id="PF02463"/>
    </source>
</evidence>
<evidence type="ECO:0000256" key="1">
    <source>
        <dbReference type="SAM" id="Coils"/>
    </source>
</evidence>